<name>T0GWJ8_9LEPT</name>
<reference evidence="1 2" key="1">
    <citation type="submission" date="2013-05" db="EMBL/GenBank/DDBJ databases">
        <authorList>
            <person name="Harkins D.M."/>
            <person name="Durkin A.S."/>
            <person name="Brinkac L.M."/>
            <person name="Haft D.H."/>
            <person name="Selengut J.D."/>
            <person name="Sanka R."/>
            <person name="DePew J."/>
            <person name="Purushe J."/>
            <person name="Hartskeerl R.A."/>
            <person name="Ahmed A."/>
            <person name="van der Linden H."/>
            <person name="Goris M.G.A."/>
            <person name="Vinetz J.M."/>
            <person name="Sutton G.G."/>
            <person name="Nierman W.C."/>
            <person name="Fouts D.E."/>
        </authorList>
    </citation>
    <scope>NUCLEOTIDE SEQUENCE [LARGE SCALE GENOMIC DNA]</scope>
    <source>
        <strain evidence="1 2">CZ214</strain>
    </source>
</reference>
<sequence>MIVGNIVFQFCLLKGNAFPSLQPKASATPSPGWSSRFQDPDPTHVIIIFCFFLNFFL</sequence>
<evidence type="ECO:0000313" key="1">
    <source>
        <dbReference type="EMBL" id="EQA73332.1"/>
    </source>
</evidence>
<dbReference type="AlphaFoldDB" id="T0GWJ8"/>
<organism evidence="1 2">
    <name type="scientific">Leptospira noguchii serovar Panama str. CZ214</name>
    <dbReference type="NCBI Taxonomy" id="1001595"/>
    <lineage>
        <taxon>Bacteria</taxon>
        <taxon>Pseudomonadati</taxon>
        <taxon>Spirochaetota</taxon>
        <taxon>Spirochaetia</taxon>
        <taxon>Leptospirales</taxon>
        <taxon>Leptospiraceae</taxon>
        <taxon>Leptospira</taxon>
    </lineage>
</organism>
<comment type="caution">
    <text evidence="1">The sequence shown here is derived from an EMBL/GenBank/DDBJ whole genome shotgun (WGS) entry which is preliminary data.</text>
</comment>
<evidence type="ECO:0000313" key="2">
    <source>
        <dbReference type="Proteomes" id="UP000015442"/>
    </source>
</evidence>
<proteinExistence type="predicted"/>
<dbReference type="Proteomes" id="UP000015442">
    <property type="component" value="Unassembled WGS sequence"/>
</dbReference>
<dbReference type="EMBL" id="AKWY02000004">
    <property type="protein sequence ID" value="EQA73332.1"/>
    <property type="molecule type" value="Genomic_DNA"/>
</dbReference>
<protein>
    <submittedName>
        <fullName evidence="1">Uncharacterized protein</fullName>
    </submittedName>
</protein>
<accession>T0GWJ8</accession>
<gene>
    <name evidence="1" type="ORF">LEP1GSC059_0484</name>
</gene>